<feature type="transmembrane region" description="Helical" evidence="5">
    <location>
        <begin position="274"/>
        <end position="293"/>
    </location>
</feature>
<keyword evidence="3 5" id="KW-1133">Transmembrane helix</keyword>
<evidence type="ECO:0000256" key="1">
    <source>
        <dbReference type="ARBA" id="ARBA00004141"/>
    </source>
</evidence>
<dbReference type="AlphaFoldDB" id="A0A2S8SUW8"/>
<comment type="caution">
    <text evidence="6">The sequence shown here is derived from an EMBL/GenBank/DDBJ whole genome shotgun (WGS) entry which is preliminary data.</text>
</comment>
<dbReference type="InterPro" id="IPR002293">
    <property type="entry name" value="AA/rel_permease1"/>
</dbReference>
<feature type="transmembrane region" description="Helical" evidence="5">
    <location>
        <begin position="436"/>
        <end position="456"/>
    </location>
</feature>
<feature type="transmembrane region" description="Helical" evidence="5">
    <location>
        <begin position="402"/>
        <end position="424"/>
    </location>
</feature>
<name>A0A2S8SUW8_9BACT</name>
<protein>
    <submittedName>
        <fullName evidence="6">Amino acid/polyamine/organocation transporter, APC superfamily</fullName>
    </submittedName>
</protein>
<accession>A0A2S8SUW8</accession>
<organism evidence="6 7">
    <name type="scientific">Abditibacterium utsteinense</name>
    <dbReference type="NCBI Taxonomy" id="1960156"/>
    <lineage>
        <taxon>Bacteria</taxon>
        <taxon>Pseudomonadati</taxon>
        <taxon>Abditibacteriota</taxon>
        <taxon>Abditibacteriia</taxon>
        <taxon>Abditibacteriales</taxon>
        <taxon>Abditibacteriaceae</taxon>
        <taxon>Abditibacterium</taxon>
    </lineage>
</organism>
<keyword evidence="7" id="KW-1185">Reference proteome</keyword>
<dbReference type="GO" id="GO:0022857">
    <property type="term" value="F:transmembrane transporter activity"/>
    <property type="evidence" value="ECO:0007669"/>
    <property type="project" value="InterPro"/>
</dbReference>
<feature type="transmembrane region" description="Helical" evidence="5">
    <location>
        <begin position="148"/>
        <end position="165"/>
    </location>
</feature>
<dbReference type="RefSeq" id="WP_105482948.1">
    <property type="nucleotide sequence ID" value="NZ_NIGF01000004.1"/>
</dbReference>
<dbReference type="InParanoid" id="A0A2S8SUW8"/>
<dbReference type="EMBL" id="NIGF01000004">
    <property type="protein sequence ID" value="PQV64569.1"/>
    <property type="molecule type" value="Genomic_DNA"/>
</dbReference>
<feature type="transmembrane region" description="Helical" evidence="5">
    <location>
        <begin position="320"/>
        <end position="343"/>
    </location>
</feature>
<evidence type="ECO:0000256" key="4">
    <source>
        <dbReference type="ARBA" id="ARBA00023136"/>
    </source>
</evidence>
<feature type="transmembrane region" description="Helical" evidence="5">
    <location>
        <begin position="172"/>
        <end position="195"/>
    </location>
</feature>
<feature type="transmembrane region" description="Helical" evidence="5">
    <location>
        <begin position="374"/>
        <end position="396"/>
    </location>
</feature>
<evidence type="ECO:0000313" key="7">
    <source>
        <dbReference type="Proteomes" id="UP000237684"/>
    </source>
</evidence>
<evidence type="ECO:0000256" key="5">
    <source>
        <dbReference type="SAM" id="Phobius"/>
    </source>
</evidence>
<dbReference type="PANTHER" id="PTHR47704">
    <property type="entry name" value="POTASSIUM TRANSPORTER KIMA"/>
    <property type="match status" value="1"/>
</dbReference>
<feature type="transmembrane region" description="Helical" evidence="5">
    <location>
        <begin position="117"/>
        <end position="136"/>
    </location>
</feature>
<evidence type="ECO:0000256" key="2">
    <source>
        <dbReference type="ARBA" id="ARBA00022692"/>
    </source>
</evidence>
<keyword evidence="4 5" id="KW-0472">Membrane</keyword>
<feature type="transmembrane region" description="Helical" evidence="5">
    <location>
        <begin position="462"/>
        <end position="479"/>
    </location>
</feature>
<proteinExistence type="predicted"/>
<gene>
    <name evidence="6" type="ORF">B1R32_10462</name>
</gene>
<dbReference type="OrthoDB" id="9759676at2"/>
<dbReference type="InterPro" id="IPR053153">
    <property type="entry name" value="APC_K+_Transporter"/>
</dbReference>
<feature type="transmembrane region" description="Helical" evidence="5">
    <location>
        <begin position="230"/>
        <end position="253"/>
    </location>
</feature>
<feature type="transmembrane region" description="Helical" evidence="5">
    <location>
        <begin position="59"/>
        <end position="80"/>
    </location>
</feature>
<keyword evidence="2 5" id="KW-0812">Transmembrane</keyword>
<dbReference type="Pfam" id="PF13520">
    <property type="entry name" value="AA_permease_2"/>
    <property type="match status" value="1"/>
</dbReference>
<dbReference type="Gene3D" id="1.20.1740.10">
    <property type="entry name" value="Amino acid/polyamine transporter I"/>
    <property type="match status" value="1"/>
</dbReference>
<dbReference type="PANTHER" id="PTHR47704:SF1">
    <property type="entry name" value="POTASSIUM TRANSPORTER KIMA"/>
    <property type="match status" value="1"/>
</dbReference>
<comment type="subcellular location">
    <subcellularLocation>
        <location evidence="1">Membrane</location>
        <topology evidence="1">Multi-pass membrane protein</topology>
    </subcellularLocation>
</comment>
<dbReference type="Proteomes" id="UP000237684">
    <property type="component" value="Unassembled WGS sequence"/>
</dbReference>
<evidence type="ECO:0000256" key="3">
    <source>
        <dbReference type="ARBA" id="ARBA00022989"/>
    </source>
</evidence>
<evidence type="ECO:0000313" key="6">
    <source>
        <dbReference type="EMBL" id="PQV64569.1"/>
    </source>
</evidence>
<reference evidence="6 7" key="1">
    <citation type="journal article" date="2018" name="Syst. Appl. Microbiol.">
        <title>Abditibacterium utsteinense sp. nov., the first cultivated member of candidate phylum FBP, isolated from ice-free Antarctic soil samples.</title>
        <authorList>
            <person name="Tahon G."/>
            <person name="Tytgat B."/>
            <person name="Lebbe L."/>
            <person name="Carlier A."/>
            <person name="Willems A."/>
        </authorList>
    </citation>
    <scope>NUCLEOTIDE SEQUENCE [LARGE SCALE GENOMIC DNA]</scope>
    <source>
        <strain evidence="6 7">LMG 29911</strain>
    </source>
</reference>
<sequence>MASLRRLVIGAPIETSRMAHERLPKILALPIFASDALSSTAYASEEIMAALLLSGTGLFGLTPGLSLAIIVLLCIVVASYRQIVMAYPSGGGAYIVAGDNLGQVPAQIAGASLLVDYILTVAVSASAGVAAIVSLVKGLNPTSNIADYTVWLCLGAVALITVINLRGAKESGVAFAFPAYTFLLIMYGLIGYGLYRYYLGGGLTPVHTGAEMQAARYLNENTGHVEFSKFVGPFLILHAFSSGCTALTGVEAISNGVQAFKEPAAKNAATTMTILTALLGTIFLGISFLAVHANALPPVAILPGAKEILGETVMSQVGRAVFGTGFFFIALQVVTCIILILAANTSFAGFPRLCALQAEDGFLPRQLANIGDRLVYNNGIFILTFFSTILIIVFRGDVHHLIPLYAIGVFLSFTISQAGMVKRWNRLKSPGWQGKALLNGFGCVCTFVVMIIFAIVKFKDGAYIVIIVIPALVMLFLKIKAHYRSVAKQLSLEGYRPAQGTRQHVCVLVPDIHRGVIPALQLARSISTDARALHVSIDPKREGRVRKRWTLYSRGLPLTVLDSPYRSLTQPIVDYVLRLKEHDPGCTVMIIIPEFEPSGWFAKLLHGHAAVALALKFHFMPGVIVVNVPYHISSFVEVSSEEKARERERELEIARESAVH</sequence>
<dbReference type="FunCoup" id="A0A2S8SUW8">
    <property type="interactions" value="7"/>
</dbReference>
<dbReference type="GO" id="GO:0016020">
    <property type="term" value="C:membrane"/>
    <property type="evidence" value="ECO:0007669"/>
    <property type="project" value="UniProtKB-SubCell"/>
</dbReference>